<dbReference type="EMBL" id="JBEUSY010000390">
    <property type="protein sequence ID" value="KAL1235090.1"/>
    <property type="molecule type" value="Genomic_DNA"/>
</dbReference>
<evidence type="ECO:0000313" key="1">
    <source>
        <dbReference type="EMBL" id="KAL1235090.1"/>
    </source>
</evidence>
<name>A0ABR3KDS0_TRISP</name>
<evidence type="ECO:0000313" key="2">
    <source>
        <dbReference type="Proteomes" id="UP001558632"/>
    </source>
</evidence>
<sequence>MSLFGTLQVSVAARYEIYSPPSIIEEFTASIRVKPRYEAGKRTLRCASPALSLSGQFSENYCAAGKRCDYQCEIKEWCREEFLVRAYKLHLTSE</sequence>
<gene>
    <name evidence="1" type="ORF">TSPI_01653</name>
</gene>
<protein>
    <submittedName>
        <fullName evidence="1">Spore germination protein KA</fullName>
    </submittedName>
</protein>
<dbReference type="Proteomes" id="UP001558632">
    <property type="component" value="Unassembled WGS sequence"/>
</dbReference>
<accession>A0ABR3KDS0</accession>
<proteinExistence type="predicted"/>
<keyword evidence="2" id="KW-1185">Reference proteome</keyword>
<reference evidence="1 2" key="1">
    <citation type="submission" date="2024-07" db="EMBL/GenBank/DDBJ databases">
        <title>Enhanced genomic and transcriptomic resources for Trichinella pseudospiralis and T. spiralis underpin the discovery of pronounced molecular differences between stages and species.</title>
        <authorList>
            <person name="Pasi K.K."/>
            <person name="La Rosa G."/>
            <person name="Gomez-Morales M.A."/>
            <person name="Tosini F."/>
            <person name="Sumanam S."/>
            <person name="Young N.D."/>
            <person name="Chang B.C."/>
            <person name="Robin G.B."/>
        </authorList>
    </citation>
    <scope>NUCLEOTIDE SEQUENCE [LARGE SCALE GENOMIC DNA]</scope>
    <source>
        <strain evidence="1">ISS534</strain>
    </source>
</reference>
<comment type="caution">
    <text evidence="1">The sequence shown here is derived from an EMBL/GenBank/DDBJ whole genome shotgun (WGS) entry which is preliminary data.</text>
</comment>
<organism evidence="1 2">
    <name type="scientific">Trichinella spiralis</name>
    <name type="common">Trichina worm</name>
    <dbReference type="NCBI Taxonomy" id="6334"/>
    <lineage>
        <taxon>Eukaryota</taxon>
        <taxon>Metazoa</taxon>
        <taxon>Ecdysozoa</taxon>
        <taxon>Nematoda</taxon>
        <taxon>Enoplea</taxon>
        <taxon>Dorylaimia</taxon>
        <taxon>Trichinellida</taxon>
        <taxon>Trichinellidae</taxon>
        <taxon>Trichinella</taxon>
    </lineage>
</organism>